<dbReference type="Proteomes" id="UP000782475">
    <property type="component" value="Unassembled WGS sequence"/>
</dbReference>
<name>A0ACC5VHN6_STUCH</name>
<dbReference type="EMBL" id="JAHHFP010000019">
    <property type="protein sequence ID" value="MBX7272037.1"/>
    <property type="molecule type" value="Genomic_DNA"/>
</dbReference>
<organism evidence="1 2">
    <name type="scientific">Stutzerimonas chloritidismutans</name>
    <name type="common">Pseudomonas chloritidismutans</name>
    <dbReference type="NCBI Taxonomy" id="203192"/>
    <lineage>
        <taxon>Bacteria</taxon>
        <taxon>Pseudomonadati</taxon>
        <taxon>Pseudomonadota</taxon>
        <taxon>Gammaproteobacteria</taxon>
        <taxon>Pseudomonadales</taxon>
        <taxon>Pseudomonadaceae</taxon>
        <taxon>Stutzerimonas</taxon>
    </lineage>
</organism>
<comment type="caution">
    <text evidence="1">The sequence shown here is derived from an EMBL/GenBank/DDBJ whole genome shotgun (WGS) entry which is preliminary data.</text>
</comment>
<keyword evidence="2" id="KW-1185">Reference proteome</keyword>
<evidence type="ECO:0000313" key="2">
    <source>
        <dbReference type="Proteomes" id="UP000782475"/>
    </source>
</evidence>
<protein>
    <submittedName>
        <fullName evidence="1">Multidrug efflux RND transporter permease subunit</fullName>
    </submittedName>
</protein>
<sequence>MKATFFVDRPVLAWVIALAFLIAGLLAVRSLPVEQYPSIAPPTLTISVDYPGADASVLETNVTQVIEQEMNGVDGVLYMESTSRSNGSASVKMTFDSGADIDTAQMDVQNRLGRVEQRLPDEVRQQGIRVYQASPDTVLLVTLRSRSGTMDTLALGNFAATRIVDELRRVKGVGDIGEYYTPYAMRVWIDHDRMAHLGLSASDVLTAVREQNSQAPGGALAERPLTGDTEITAALETQARYSSPEEFEAIVLRVEPDGASVRLGDVARVELGAKNYNASTELNGDAAASMAVKLAPGANALETAEGIKQRMSELARAFPEDIVWTIPYDSTPFIAASIKEVLLTLGQAMVLVVLVMLVFLQSWRATIIPSIVIPITLAGTCLGLWLVGFSINLLSLFAMVLAIGTLVDDAIVVVENTKRIIDEEQLTPFEATKKAMGQVSAAIIGTTLVLIAVFVPMAFFSGSTGGIYRQFAVTLAIAVAISTVMALVLTPALCATLLRPSSGAGERGRMPRPLRVLNRGLDGTATGYHRAVGGMLQRPIWFLVIFAGLVALAATLFVRLPGAFLPEEDQGSLMTVIQSPPGATAKRTEEAVRQVQAYFHDHPLVANTTLVYGHSAAGQGQGHATAYVRMVPWDERPGDEETAPELVRQATDAFKQIKEAKVYAVNRSSIPSLGETGGFSFKLQDRSGHGYEALYEAREALIKAAGKSDALEDVRPSGDDEAPRLRVRIDRIKARALGLSIEEVNATLTMAFGSAYANDFTRGGRVLQVLLQADAPFRMQPQDVLALKVLDQQGEAVPFGAFSTVEWSAGPSQLQRYNGYSTMSISGSSASGYTTGEAMAEMERLAEELPEGFDFEWSGASYEEQQASGQLYWLLGLSLLTVLMVLAGLYESWSVPIAVLLVAPFGALGAVLFSMLRGLAADVYFNVGLVAIIGLSAKTAILIVEFAIEEEAKGEPLITAVLNAVRMRFRPILMTSLTFVLGMLPLVLSTGPGSAARNAVGTGVMGGMLLSTLLGLFYIPLFYLLVRRWLTNRRPPTRLDREKAKRRPATQGGHEQR</sequence>
<evidence type="ECO:0000313" key="1">
    <source>
        <dbReference type="EMBL" id="MBX7272037.1"/>
    </source>
</evidence>
<reference evidence="1 2" key="1">
    <citation type="journal article" date="2021" name="Appl. Microbiol. Biotechnol.">
        <title>Biotechnological applications of marine bacteria in bioremediation of environments polluted with hydrocarbons and plastics.</title>
        <authorList>
            <person name="Muriel-Millan L.F."/>
            <person name="Millan-Lopez S."/>
            <person name="Pardo-Lopez L."/>
        </authorList>
    </citation>
    <scope>NUCLEOTIDE SEQUENCE [LARGE SCALE GENOMIC DNA]</scope>
    <source>
        <strain evidence="1 2">GOM4</strain>
    </source>
</reference>
<proteinExistence type="predicted"/>
<gene>
    <name evidence="1" type="ORF">KJJ99_09570</name>
</gene>
<accession>A0ACC5VHN6</accession>